<gene>
    <name evidence="2" type="ORF">ACFP0N_29665</name>
</gene>
<feature type="region of interest" description="Disordered" evidence="1">
    <location>
        <begin position="218"/>
        <end position="238"/>
    </location>
</feature>
<dbReference type="RefSeq" id="WP_345328227.1">
    <property type="nucleotide sequence ID" value="NZ_BAAAVH010000016.1"/>
</dbReference>
<comment type="caution">
    <text evidence="2">The sequence shown here is derived from an EMBL/GenBank/DDBJ whole genome shotgun (WGS) entry which is preliminary data.</text>
</comment>
<dbReference type="Proteomes" id="UP001596067">
    <property type="component" value="Unassembled WGS sequence"/>
</dbReference>
<sequence>MIGGMLFLLGCGLTVVVSVVMAVRGTRKAVGATRVGTGIKGLAAQPGWRLHGQGGAAKSPRWEGHLAHFPWLTAQTRASETASGPLTLTGPLTGKKATVSILIKQLEGDVDLWLAVCTKLAQPLPRATLERDWSSAAQHIRWPQGLVYGPRGQDTATLEEALLRGGLEERLVAVGAPAVSFLDAEVCLLWHPIPDGRALGALTAAVADLLPDLVRAAADPADPADGPSGDGRAETPQA</sequence>
<evidence type="ECO:0000313" key="2">
    <source>
        <dbReference type="EMBL" id="MFC5889145.1"/>
    </source>
</evidence>
<name>A0ABW1F5G4_9ACTN</name>
<evidence type="ECO:0000256" key="1">
    <source>
        <dbReference type="SAM" id="MobiDB-lite"/>
    </source>
</evidence>
<proteinExistence type="predicted"/>
<keyword evidence="3" id="KW-1185">Reference proteome</keyword>
<accession>A0ABW1F5G4</accession>
<evidence type="ECO:0000313" key="3">
    <source>
        <dbReference type="Proteomes" id="UP001596067"/>
    </source>
</evidence>
<evidence type="ECO:0008006" key="4">
    <source>
        <dbReference type="Google" id="ProtNLM"/>
    </source>
</evidence>
<feature type="compositionally biased region" description="Low complexity" evidence="1">
    <location>
        <begin position="218"/>
        <end position="227"/>
    </location>
</feature>
<protein>
    <recommendedName>
        <fullName evidence="4">Secreted protein</fullName>
    </recommendedName>
</protein>
<dbReference type="EMBL" id="JBHSOD010000052">
    <property type="protein sequence ID" value="MFC5889145.1"/>
    <property type="molecule type" value="Genomic_DNA"/>
</dbReference>
<reference evidence="3" key="1">
    <citation type="journal article" date="2019" name="Int. J. Syst. Evol. Microbiol.">
        <title>The Global Catalogue of Microorganisms (GCM) 10K type strain sequencing project: providing services to taxonomists for standard genome sequencing and annotation.</title>
        <authorList>
            <consortium name="The Broad Institute Genomics Platform"/>
            <consortium name="The Broad Institute Genome Sequencing Center for Infectious Disease"/>
            <person name="Wu L."/>
            <person name="Ma J."/>
        </authorList>
    </citation>
    <scope>NUCLEOTIDE SEQUENCE [LARGE SCALE GENOMIC DNA]</scope>
    <source>
        <strain evidence="3">CGMCC 4.1469</strain>
    </source>
</reference>
<organism evidence="2 3">
    <name type="scientific">Kitasatospora aburaviensis</name>
    <dbReference type="NCBI Taxonomy" id="67265"/>
    <lineage>
        <taxon>Bacteria</taxon>
        <taxon>Bacillati</taxon>
        <taxon>Actinomycetota</taxon>
        <taxon>Actinomycetes</taxon>
        <taxon>Kitasatosporales</taxon>
        <taxon>Streptomycetaceae</taxon>
        <taxon>Kitasatospora</taxon>
    </lineage>
</organism>